<feature type="signal peptide" evidence="2">
    <location>
        <begin position="1"/>
        <end position="18"/>
    </location>
</feature>
<keyword evidence="4" id="KW-1185">Reference proteome</keyword>
<feature type="chain" id="PRO_5018654535" evidence="2">
    <location>
        <begin position="19"/>
        <end position="305"/>
    </location>
</feature>
<dbReference type="Proteomes" id="UP000284120">
    <property type="component" value="Unassembled WGS sequence"/>
</dbReference>
<dbReference type="RefSeq" id="WP_113645468.1">
    <property type="nucleotide sequence ID" value="NZ_QMHN01000001.1"/>
</dbReference>
<organism evidence="3 4">
    <name type="scientific">Pedobacter chitinilyticus</name>
    <dbReference type="NCBI Taxonomy" id="2233776"/>
    <lineage>
        <taxon>Bacteria</taxon>
        <taxon>Pseudomonadati</taxon>
        <taxon>Bacteroidota</taxon>
        <taxon>Sphingobacteriia</taxon>
        <taxon>Sphingobacteriales</taxon>
        <taxon>Sphingobacteriaceae</taxon>
        <taxon>Pedobacter</taxon>
    </lineage>
</organism>
<evidence type="ECO:0000313" key="4">
    <source>
        <dbReference type="Proteomes" id="UP000284120"/>
    </source>
</evidence>
<name>A0A3S3QH19_9SPHI</name>
<dbReference type="AlphaFoldDB" id="A0A3S3QH19"/>
<comment type="caution">
    <text evidence="3">The sequence shown here is derived from an EMBL/GenBank/DDBJ whole genome shotgun (WGS) entry which is preliminary data.</text>
</comment>
<dbReference type="EMBL" id="SAYW01000001">
    <property type="protein sequence ID" value="RWU09973.1"/>
    <property type="molecule type" value="Genomic_DNA"/>
</dbReference>
<reference evidence="3 4" key="1">
    <citation type="submission" date="2018-06" db="EMBL/GenBank/DDBJ databases">
        <title>Pedobacter endophyticus sp. nov., an endophytic bacterium isolated from a leaf of Triticum aestivum.</title>
        <authorList>
            <person name="Zhang L."/>
        </authorList>
    </citation>
    <scope>NUCLEOTIDE SEQUENCE [LARGE SCALE GENOMIC DNA]</scope>
    <source>
        <strain evidence="3 4">CM134L-2</strain>
    </source>
</reference>
<keyword evidence="2" id="KW-0732">Signal</keyword>
<evidence type="ECO:0000313" key="3">
    <source>
        <dbReference type="EMBL" id="RWU09973.1"/>
    </source>
</evidence>
<dbReference type="OrthoDB" id="9808753at2"/>
<accession>A0A3S3QH19</accession>
<proteinExistence type="predicted"/>
<protein>
    <submittedName>
        <fullName evidence="3">Uncharacterized protein</fullName>
    </submittedName>
</protein>
<sequence>MKKLLFLCLMVIAINVKAQNYPNILNYHMNGTPIHGVKIKTNLPFTAGTQMPTISIVGYSFGKPLTVNLTISYYVFATDFNDASTNYFVHQTASSSGGDAPKIFLSVEDGKVVIFIDDKVYHQRFTVSAYAQGMSEQASWFTGWTAVDEAISGPKTVEVPYENAFRGNVRFAADGLWKADGSVGIGTTIPQEKLSVNGKIRAKEIKVEATGWPDYVFKPDYEKMSLQELDTYIKANGHLPEVPAAAEVEKEGVALGEMNKILLKKIEELTLHLIEKDKELGLMKELKAEVQLLKEQIKKIENHQK</sequence>
<feature type="coiled-coil region" evidence="1">
    <location>
        <begin position="276"/>
        <end position="303"/>
    </location>
</feature>
<evidence type="ECO:0000256" key="1">
    <source>
        <dbReference type="SAM" id="Coils"/>
    </source>
</evidence>
<evidence type="ECO:0000256" key="2">
    <source>
        <dbReference type="SAM" id="SignalP"/>
    </source>
</evidence>
<gene>
    <name evidence="3" type="ORF">DPV69_01105</name>
</gene>
<keyword evidence="1" id="KW-0175">Coiled coil</keyword>